<evidence type="ECO:0000313" key="2">
    <source>
        <dbReference type="EMBL" id="MDQ0270140.1"/>
    </source>
</evidence>
<proteinExistence type="predicted"/>
<organism evidence="2 3">
    <name type="scientific">Cytobacillus purgationiresistens</name>
    <dbReference type="NCBI Taxonomy" id="863449"/>
    <lineage>
        <taxon>Bacteria</taxon>
        <taxon>Bacillati</taxon>
        <taxon>Bacillota</taxon>
        <taxon>Bacilli</taxon>
        <taxon>Bacillales</taxon>
        <taxon>Bacillaceae</taxon>
        <taxon>Cytobacillus</taxon>
    </lineage>
</organism>
<evidence type="ECO:0000313" key="3">
    <source>
        <dbReference type="Proteomes" id="UP001238088"/>
    </source>
</evidence>
<dbReference type="EMBL" id="JAUSUB010000007">
    <property type="protein sequence ID" value="MDQ0270140.1"/>
    <property type="molecule type" value="Genomic_DNA"/>
</dbReference>
<dbReference type="RefSeq" id="WP_307474301.1">
    <property type="nucleotide sequence ID" value="NZ_JAUSUB010000007.1"/>
</dbReference>
<feature type="transmembrane region" description="Helical" evidence="1">
    <location>
        <begin position="35"/>
        <end position="58"/>
    </location>
</feature>
<accession>A0ABU0AJ87</accession>
<keyword evidence="1" id="KW-0812">Transmembrane</keyword>
<reference evidence="2 3" key="1">
    <citation type="submission" date="2023-07" db="EMBL/GenBank/DDBJ databases">
        <title>Genomic Encyclopedia of Type Strains, Phase IV (KMG-IV): sequencing the most valuable type-strain genomes for metagenomic binning, comparative biology and taxonomic classification.</title>
        <authorList>
            <person name="Goeker M."/>
        </authorList>
    </citation>
    <scope>NUCLEOTIDE SEQUENCE [LARGE SCALE GENOMIC DNA]</scope>
    <source>
        <strain evidence="2 3">DSM 23494</strain>
    </source>
</reference>
<sequence length="80" mass="8278">MRKLIAITVLAAVTKQNFSHLLHKHGALTNAQTAIPVAVGCLAAVAAPVAVLASQFIINKGGDANNIVVQHNDQLANNDA</sequence>
<dbReference type="Proteomes" id="UP001238088">
    <property type="component" value="Unassembled WGS sequence"/>
</dbReference>
<keyword evidence="1" id="KW-1133">Transmembrane helix</keyword>
<keyword evidence="1" id="KW-0472">Membrane</keyword>
<evidence type="ECO:0000256" key="1">
    <source>
        <dbReference type="SAM" id="Phobius"/>
    </source>
</evidence>
<keyword evidence="3" id="KW-1185">Reference proteome</keyword>
<comment type="caution">
    <text evidence="2">The sequence shown here is derived from an EMBL/GenBank/DDBJ whole genome shotgun (WGS) entry which is preliminary data.</text>
</comment>
<name>A0ABU0AJ87_9BACI</name>
<protein>
    <submittedName>
        <fullName evidence="2">Uncharacterized protein</fullName>
    </submittedName>
</protein>
<gene>
    <name evidence="2" type="ORF">J2S17_002015</name>
</gene>